<accession>A0AAE3JBI4</accession>
<dbReference type="Gene3D" id="3.30.70.20">
    <property type="match status" value="2"/>
</dbReference>
<reference evidence="6 7" key="1">
    <citation type="submission" date="2021-10" db="EMBL/GenBank/DDBJ databases">
        <title>Anaerobic single-cell dispensing facilitates the cultivation of human gut bacteria.</title>
        <authorList>
            <person name="Afrizal A."/>
        </authorList>
    </citation>
    <scope>NUCLEOTIDE SEQUENCE [LARGE SCALE GENOMIC DNA]</scope>
    <source>
        <strain evidence="6 7">CLA-AA-H224</strain>
    </source>
</reference>
<dbReference type="RefSeq" id="WP_308731272.1">
    <property type="nucleotide sequence ID" value="NZ_JAJEQN010000007.1"/>
</dbReference>
<evidence type="ECO:0000256" key="2">
    <source>
        <dbReference type="ARBA" id="ARBA00023004"/>
    </source>
</evidence>
<dbReference type="InterPro" id="IPR004108">
    <property type="entry name" value="Fe_hydrogenase_lsu_C"/>
</dbReference>
<feature type="domain" description="4Fe-4S ferredoxin-type" evidence="5">
    <location>
        <begin position="190"/>
        <end position="219"/>
    </location>
</feature>
<keyword evidence="7" id="KW-1185">Reference proteome</keyword>
<organism evidence="6 7">
    <name type="scientific">Anthropogastromicrobium aceti</name>
    <dbReference type="NCBI Taxonomy" id="2981768"/>
    <lineage>
        <taxon>Bacteria</taxon>
        <taxon>Bacillati</taxon>
        <taxon>Bacillota</taxon>
        <taxon>Clostridia</taxon>
        <taxon>Lachnospirales</taxon>
        <taxon>Lachnospiraceae</taxon>
        <taxon>Anthropogastromicrobium</taxon>
    </lineage>
</organism>
<feature type="domain" description="4Fe-4S ferredoxin-type" evidence="5">
    <location>
        <begin position="144"/>
        <end position="174"/>
    </location>
</feature>
<feature type="domain" description="4Fe-4S ferredoxin-type" evidence="5">
    <location>
        <begin position="112"/>
        <end position="143"/>
    </location>
</feature>
<feature type="region of interest" description="Disordered" evidence="4">
    <location>
        <begin position="503"/>
        <end position="523"/>
    </location>
</feature>
<dbReference type="AlphaFoldDB" id="A0AAE3JBI4"/>
<evidence type="ECO:0000313" key="7">
    <source>
        <dbReference type="Proteomes" id="UP001198200"/>
    </source>
</evidence>
<dbReference type="Pfam" id="PF02906">
    <property type="entry name" value="Fe_hyd_lg_C"/>
    <property type="match status" value="1"/>
</dbReference>
<dbReference type="InterPro" id="IPR057431">
    <property type="entry name" value="LdpA_Fe-S-bd"/>
</dbReference>
<evidence type="ECO:0000259" key="5">
    <source>
        <dbReference type="PROSITE" id="PS51379"/>
    </source>
</evidence>
<dbReference type="GO" id="GO:0046872">
    <property type="term" value="F:metal ion binding"/>
    <property type="evidence" value="ECO:0007669"/>
    <property type="project" value="UniProtKB-KW"/>
</dbReference>
<evidence type="ECO:0000313" key="6">
    <source>
        <dbReference type="EMBL" id="MCC2220824.1"/>
    </source>
</evidence>
<dbReference type="PANTHER" id="PTHR11615">
    <property type="entry name" value="NITRATE, FORMATE, IRON DEHYDROGENASE"/>
    <property type="match status" value="1"/>
</dbReference>
<dbReference type="SUPFAM" id="SSF54862">
    <property type="entry name" value="4Fe-4S ferredoxins"/>
    <property type="match status" value="1"/>
</dbReference>
<dbReference type="EMBL" id="JAJEQN010000007">
    <property type="protein sequence ID" value="MCC2220824.1"/>
    <property type="molecule type" value="Genomic_DNA"/>
</dbReference>
<name>A0AAE3JBI4_9FIRM</name>
<dbReference type="InterPro" id="IPR050340">
    <property type="entry name" value="Cytosolic_Fe-S_CAF"/>
</dbReference>
<dbReference type="CDD" id="cd10549">
    <property type="entry name" value="MtMvhB_like"/>
    <property type="match status" value="1"/>
</dbReference>
<dbReference type="InterPro" id="IPR017900">
    <property type="entry name" value="4Fe4S_Fe_S_CS"/>
</dbReference>
<comment type="caution">
    <text evidence="6">The sequence shown here is derived from an EMBL/GenBank/DDBJ whole genome shotgun (WGS) entry which is preliminary data.</text>
</comment>
<dbReference type="Gene3D" id="3.40.950.10">
    <property type="entry name" value="Fe-only Hydrogenase (Larger Subunit), Chain L, domain 3"/>
    <property type="match status" value="1"/>
</dbReference>
<keyword evidence="1" id="KW-0479">Metal-binding</keyword>
<keyword evidence="2" id="KW-0408">Iron</keyword>
<proteinExistence type="predicted"/>
<dbReference type="GO" id="GO:0051536">
    <property type="term" value="F:iron-sulfur cluster binding"/>
    <property type="evidence" value="ECO:0007669"/>
    <property type="project" value="UniProtKB-KW"/>
</dbReference>
<dbReference type="Pfam" id="PF25160">
    <property type="entry name" value="LdpA_Fe-S-bd"/>
    <property type="match status" value="1"/>
</dbReference>
<dbReference type="Proteomes" id="UP001198200">
    <property type="component" value="Unassembled WGS sequence"/>
</dbReference>
<evidence type="ECO:0000256" key="4">
    <source>
        <dbReference type="SAM" id="MobiDB-lite"/>
    </source>
</evidence>
<dbReference type="InterPro" id="IPR027631">
    <property type="entry name" value="Mono_FeFe_hydrog"/>
</dbReference>
<dbReference type="PROSITE" id="PS51379">
    <property type="entry name" value="4FE4S_FER_2"/>
    <property type="match status" value="3"/>
</dbReference>
<sequence length="523" mass="56763">MSVRGIHTDVTDMREKIFTEVARLAYEGGDYSRLEELPYKIVPGELASFRESVFTERAIVGERLRLAIGLPNRTLAEHAPVADGVNESAITERYYEPPLINIIKFACHKCLDNKTVVTNMCQGCTAHPCEEVCPKGAIVVKQGGKSKIDPEKCINCGRCRDACPYGAIVKMERPCAKACGMHAIHSDEYGRADINYDKCVSCGMCLVNCPFGAIADKGQIFQTILAMKAGTRVYAAVAPAFIGQFGPKLTPERFREAMKELGFADVVEVAAGADLCTIQEAKDFLEEVPEKIPFMGTSCCPSWSVMAKTEFPQYANCISMALTPMVFTGRMIKKADPGCKVAFIGPCAAKKLEASRRSVRSDVDFVLTFEEVMGMFEAKGISFDDIKAGEPLHHASGDGRNFAVAGGVANAVVNAIHQIDPDREVNVVCAQGLDECRKMMQMAKAGKYNGYLLEGMACPGGCVGGAGTIQPIKKSAANVAMNKKNAPFPSATQSEYKQMIDFLEERPEKTPTAEAAKSEEKSE</sequence>
<dbReference type="Pfam" id="PF00037">
    <property type="entry name" value="Fer4"/>
    <property type="match status" value="1"/>
</dbReference>
<dbReference type="InterPro" id="IPR009016">
    <property type="entry name" value="Fe_hydrogenase"/>
</dbReference>
<dbReference type="InterPro" id="IPR017896">
    <property type="entry name" value="4Fe4S_Fe-S-bd"/>
</dbReference>
<protein>
    <submittedName>
        <fullName evidence="6">4Fe-4S dicluster domain-containing protein</fullName>
    </submittedName>
</protein>
<dbReference type="PROSITE" id="PS00198">
    <property type="entry name" value="4FE4S_FER_1"/>
    <property type="match status" value="2"/>
</dbReference>
<evidence type="ECO:0000256" key="3">
    <source>
        <dbReference type="ARBA" id="ARBA00023014"/>
    </source>
</evidence>
<dbReference type="NCBIfam" id="TIGR04105">
    <property type="entry name" value="FeFe_hydrog_B1"/>
    <property type="match status" value="1"/>
</dbReference>
<keyword evidence="3" id="KW-0411">Iron-sulfur</keyword>
<evidence type="ECO:0000256" key="1">
    <source>
        <dbReference type="ARBA" id="ARBA00022723"/>
    </source>
</evidence>
<gene>
    <name evidence="6" type="ORF">LKD48_04070</name>
</gene>
<dbReference type="SUPFAM" id="SSF53920">
    <property type="entry name" value="Fe-only hydrogenase"/>
    <property type="match status" value="1"/>
</dbReference>